<dbReference type="PANTHER" id="PTHR23501">
    <property type="entry name" value="MAJOR FACILITATOR SUPERFAMILY"/>
    <property type="match status" value="1"/>
</dbReference>
<evidence type="ECO:0000256" key="3">
    <source>
        <dbReference type="ARBA" id="ARBA00022989"/>
    </source>
</evidence>
<evidence type="ECO:0000256" key="4">
    <source>
        <dbReference type="ARBA" id="ARBA00023136"/>
    </source>
</evidence>
<name>A0A146F4Y2_ASPKA</name>
<feature type="transmembrane region" description="Helical" evidence="5">
    <location>
        <begin position="45"/>
        <end position="66"/>
    </location>
</feature>
<keyword evidence="3 5" id="KW-1133">Transmembrane helix</keyword>
<reference evidence="6 7" key="1">
    <citation type="journal article" date="2016" name="DNA Res.">
        <title>Genome sequence of Aspergillus luchuensis NBRC 4314.</title>
        <authorList>
            <person name="Yamada O."/>
            <person name="Machida M."/>
            <person name="Hosoyama A."/>
            <person name="Goto M."/>
            <person name="Takahashi T."/>
            <person name="Futagami T."/>
            <person name="Yamagata Y."/>
            <person name="Takeuchi M."/>
            <person name="Kobayashi T."/>
            <person name="Koike H."/>
            <person name="Abe K."/>
            <person name="Asai K."/>
            <person name="Arita M."/>
            <person name="Fujita N."/>
            <person name="Fukuda K."/>
            <person name="Higa K."/>
            <person name="Horikawa H."/>
            <person name="Ishikawa T."/>
            <person name="Jinno K."/>
            <person name="Kato Y."/>
            <person name="Kirimura K."/>
            <person name="Mizutani O."/>
            <person name="Nakasone K."/>
            <person name="Sano M."/>
            <person name="Shiraishi Y."/>
            <person name="Tsukahara M."/>
            <person name="Gomi K."/>
        </authorList>
    </citation>
    <scope>NUCLEOTIDE SEQUENCE [LARGE SCALE GENOMIC DNA]</scope>
    <source>
        <strain evidence="6 7">RIB 2604</strain>
    </source>
</reference>
<dbReference type="VEuPathDB" id="FungiDB:ASPFODRAFT_49221"/>
<dbReference type="EMBL" id="BCWF01000010">
    <property type="protein sequence ID" value="GAT21354.1"/>
    <property type="molecule type" value="Genomic_DNA"/>
</dbReference>
<evidence type="ECO:0000256" key="1">
    <source>
        <dbReference type="ARBA" id="ARBA00004141"/>
    </source>
</evidence>
<dbReference type="Proteomes" id="UP000075230">
    <property type="component" value="Unassembled WGS sequence"/>
</dbReference>
<evidence type="ECO:0000256" key="5">
    <source>
        <dbReference type="SAM" id="Phobius"/>
    </source>
</evidence>
<dbReference type="GO" id="GO:0022857">
    <property type="term" value="F:transmembrane transporter activity"/>
    <property type="evidence" value="ECO:0007669"/>
    <property type="project" value="TreeGrafter"/>
</dbReference>
<proteinExistence type="predicted"/>
<gene>
    <name evidence="6" type="ORF">RIB2604_01002430</name>
</gene>
<sequence length="179" mass="19933">MAIAKHLRYYNPWLFVGSVFLCIANGLYTTFTASSSSASWIGYEIFQGLGCGFAAQIPLLTVQLVFKDRPRYIPVGIATVLFTQYFGSAVMQSIGGAIFQNELKKQLQVQASLDHKQIEMLLNAGTLRVREVAVQAFPDRLVDIINAYNKAITTLVALSHSFWPLVFHGSILARLRKTM</sequence>
<evidence type="ECO:0000256" key="2">
    <source>
        <dbReference type="ARBA" id="ARBA00022692"/>
    </source>
</evidence>
<comment type="caution">
    <text evidence="6">The sequence shown here is derived from an EMBL/GenBank/DDBJ whole genome shotgun (WGS) entry which is preliminary data.</text>
</comment>
<dbReference type="PANTHER" id="PTHR23501:SF198">
    <property type="entry name" value="AZOLE RESISTANCE PROTEIN 1-RELATED"/>
    <property type="match status" value="1"/>
</dbReference>
<reference evidence="7" key="2">
    <citation type="submission" date="2016-02" db="EMBL/GenBank/DDBJ databases">
        <title>Genome sequencing of Aspergillus luchuensis NBRC 4314.</title>
        <authorList>
            <person name="Yamada O."/>
        </authorList>
    </citation>
    <scope>NUCLEOTIDE SEQUENCE [LARGE SCALE GENOMIC DNA]</scope>
    <source>
        <strain evidence="7">RIB 2604</strain>
    </source>
</reference>
<feature type="transmembrane region" description="Helical" evidence="5">
    <location>
        <begin position="151"/>
        <end position="173"/>
    </location>
</feature>
<evidence type="ECO:0000313" key="7">
    <source>
        <dbReference type="Proteomes" id="UP000075230"/>
    </source>
</evidence>
<comment type="subcellular location">
    <subcellularLocation>
        <location evidence="1">Membrane</location>
        <topology evidence="1">Multi-pass membrane protein</topology>
    </subcellularLocation>
</comment>
<organism evidence="6 7">
    <name type="scientific">Aspergillus kawachii</name>
    <name type="common">White koji mold</name>
    <name type="synonym">Aspergillus awamori var. kawachi</name>
    <dbReference type="NCBI Taxonomy" id="1069201"/>
    <lineage>
        <taxon>Eukaryota</taxon>
        <taxon>Fungi</taxon>
        <taxon>Dikarya</taxon>
        <taxon>Ascomycota</taxon>
        <taxon>Pezizomycotina</taxon>
        <taxon>Eurotiomycetes</taxon>
        <taxon>Eurotiomycetidae</taxon>
        <taxon>Eurotiales</taxon>
        <taxon>Aspergillaceae</taxon>
        <taxon>Aspergillus</taxon>
        <taxon>Aspergillus subgen. Circumdati</taxon>
    </lineage>
</organism>
<keyword evidence="2 5" id="KW-0812">Transmembrane</keyword>
<accession>A0A146F4Y2</accession>
<feature type="transmembrane region" description="Helical" evidence="5">
    <location>
        <begin position="12"/>
        <end position="33"/>
    </location>
</feature>
<evidence type="ECO:0000313" key="6">
    <source>
        <dbReference type="EMBL" id="GAT21354.1"/>
    </source>
</evidence>
<dbReference type="GO" id="GO:0005886">
    <property type="term" value="C:plasma membrane"/>
    <property type="evidence" value="ECO:0007669"/>
    <property type="project" value="TreeGrafter"/>
</dbReference>
<dbReference type="AlphaFoldDB" id="A0A146F4Y2"/>
<protein>
    <submittedName>
        <fullName evidence="6">MFS transporter</fullName>
    </submittedName>
</protein>
<feature type="transmembrane region" description="Helical" evidence="5">
    <location>
        <begin position="73"/>
        <end position="99"/>
    </location>
</feature>
<keyword evidence="4 5" id="KW-0472">Membrane</keyword>